<dbReference type="PANTHER" id="PTHR12894:SF27">
    <property type="entry name" value="TRANSFORMING GROWTH FACTOR-BETA RECEPTOR-ASSOCIATED PROTEIN 1"/>
    <property type="match status" value="1"/>
</dbReference>
<proteinExistence type="predicted"/>
<evidence type="ECO:0000313" key="6">
    <source>
        <dbReference type="EMBL" id="CBY40564.1"/>
    </source>
</evidence>
<accession>E4YYN6</accession>
<keyword evidence="4" id="KW-0653">Protein transport</keyword>
<dbReference type="EMBL" id="FN655988">
    <property type="protein sequence ID" value="CBY40564.1"/>
    <property type="molecule type" value="Genomic_DNA"/>
</dbReference>
<keyword evidence="2" id="KW-0813">Transport</keyword>
<dbReference type="GO" id="GO:0006914">
    <property type="term" value="P:autophagy"/>
    <property type="evidence" value="ECO:0007669"/>
    <property type="project" value="TreeGrafter"/>
</dbReference>
<evidence type="ECO:0000256" key="2">
    <source>
        <dbReference type="ARBA" id="ARBA00022448"/>
    </source>
</evidence>
<reference evidence="6" key="1">
    <citation type="journal article" date="2010" name="Science">
        <title>Plasticity of animal genome architecture unmasked by rapid evolution of a pelagic tunicate.</title>
        <authorList>
            <person name="Denoeud F."/>
            <person name="Henriet S."/>
            <person name="Mungpakdee S."/>
            <person name="Aury J.M."/>
            <person name="Da Silva C."/>
            <person name="Brinkmann H."/>
            <person name="Mikhaleva J."/>
            <person name="Olsen L.C."/>
            <person name="Jubin C."/>
            <person name="Canestro C."/>
            <person name="Bouquet J.M."/>
            <person name="Danks G."/>
            <person name="Poulain J."/>
            <person name="Campsteijn C."/>
            <person name="Adamski M."/>
            <person name="Cross I."/>
            <person name="Yadetie F."/>
            <person name="Muffato M."/>
            <person name="Louis A."/>
            <person name="Butcher S."/>
            <person name="Tsagkogeorga G."/>
            <person name="Konrad A."/>
            <person name="Singh S."/>
            <person name="Jensen M.F."/>
            <person name="Cong E.H."/>
            <person name="Eikeseth-Otteraa H."/>
            <person name="Noel B."/>
            <person name="Anthouard V."/>
            <person name="Porcel B.M."/>
            <person name="Kachouri-Lafond R."/>
            <person name="Nishino A."/>
            <person name="Ugolini M."/>
            <person name="Chourrout P."/>
            <person name="Nishida H."/>
            <person name="Aasland R."/>
            <person name="Huzurbazar S."/>
            <person name="Westhof E."/>
            <person name="Delsuc F."/>
            <person name="Lehrach H."/>
            <person name="Reinhardt R."/>
            <person name="Weissenbach J."/>
            <person name="Roy S.W."/>
            <person name="Artiguenave F."/>
            <person name="Postlethwait J.H."/>
            <person name="Manak J.R."/>
            <person name="Thompson E.M."/>
            <person name="Jaillon O."/>
            <person name="Du Pasquier L."/>
            <person name="Boudinot P."/>
            <person name="Liberles D.A."/>
            <person name="Volff J.N."/>
            <person name="Philippe H."/>
            <person name="Lenhard B."/>
            <person name="Roest Crollius H."/>
            <person name="Wincker P."/>
            <person name="Chourrout D."/>
        </authorList>
    </citation>
    <scope>NUCLEOTIDE SEQUENCE [LARGE SCALE GENOMIC DNA]</scope>
</reference>
<dbReference type="GO" id="GO:0034058">
    <property type="term" value="P:endosomal vesicle fusion"/>
    <property type="evidence" value="ECO:0007669"/>
    <property type="project" value="TreeGrafter"/>
</dbReference>
<evidence type="ECO:0000256" key="3">
    <source>
        <dbReference type="ARBA" id="ARBA00022490"/>
    </source>
</evidence>
<dbReference type="Pfam" id="PF00780">
    <property type="entry name" value="CNH"/>
    <property type="match status" value="1"/>
</dbReference>
<organism evidence="6">
    <name type="scientific">Oikopleura dioica</name>
    <name type="common">Tunicate</name>
    <dbReference type="NCBI Taxonomy" id="34765"/>
    <lineage>
        <taxon>Eukaryota</taxon>
        <taxon>Metazoa</taxon>
        <taxon>Chordata</taxon>
        <taxon>Tunicata</taxon>
        <taxon>Appendicularia</taxon>
        <taxon>Copelata</taxon>
        <taxon>Oikopleuridae</taxon>
        <taxon>Oikopleura</taxon>
    </lineage>
</organism>
<keyword evidence="3" id="KW-0963">Cytoplasm</keyword>
<dbReference type="InterPro" id="IPR001180">
    <property type="entry name" value="CNH_dom"/>
</dbReference>
<dbReference type="GO" id="GO:0016020">
    <property type="term" value="C:membrane"/>
    <property type="evidence" value="ECO:0007669"/>
    <property type="project" value="TreeGrafter"/>
</dbReference>
<dbReference type="Pfam" id="PF10366">
    <property type="entry name" value="Vps39_1"/>
    <property type="match status" value="1"/>
</dbReference>
<evidence type="ECO:0000256" key="4">
    <source>
        <dbReference type="ARBA" id="ARBA00022927"/>
    </source>
</evidence>
<dbReference type="PANTHER" id="PTHR12894">
    <property type="entry name" value="CNH DOMAIN CONTAINING"/>
    <property type="match status" value="1"/>
</dbReference>
<name>E4YYN6_OIKDI</name>
<sequence length="873" mass="98730">DITKNLISSGSSKTSEAGQVREICDTMSHELLQSEAVIPNLPLTIECIAGYRAEDRIYRLFISTKEGHLLIYKITTKKGEANSKLERTIKSKQKIDQIDVFFESGLLLILQDKKFCIKDLNQPDVDITDAVERAGAGGVVRNVSRFSLLTETIKSSSGACETIAQLCLAQKKKILLYYWSRNCFNELKELIVDDIPKSVAWMNFNNIMVSSKNGYTKIDIRTAKSEEIIVNDRLMNSQICPYGKNGVICATQSGVVFYKDDQNLSTIAVSTDEPTISLATHYPWTLAGSSVGLFVIAPDFSFNVLQKISSSPILGITSVEDVIFAVSSHSLQLLRQTDLHSIISSLHQSKQLNLALALLENNSSLPPEDLENYRLRITSMQAYEMFCNSEFEQSIAKFQQSKIDPLKVIALYPGLLPSSTRRPSTKIFVPPDLSGPLLIDAFRALVPYLTSYRSQELTKEPRDIKLLSILDTVLLKTYLHTSPSMVSSLLRLKENFCIETECEQILTEHGKIDELVILFKRKGKHAEALSLLSKGGEEQIENIIKYLGQLDKENFHIVLRFGGQLVRTKPSLAIVLFTSEGDAENWPKYDVYEMFKENHAPATMRMTLLEFYVNEWNCDDQRIYSYLIEEFRNSILEVRDTMLVDTIKDRPESSAMVPNPDTLVAVDELNLLRKKLVSLLESKSIRVDERLLELFADKDWIEERALLLSRLGRHKQALHVYAAKLLQRAESYCAKIHNSCPEIYGYLLEYLIENDFLDEIFGVLERHALFLPPKKVIDVLPDNVPLSEVSKFVGRAITNSANLVRRVKIQSALMEVEVTRTRVECIEAERTRIELPQGTRCAHCGRSVNPQSAIAITPSRDVYHYGCLNDLSE</sequence>
<dbReference type="GO" id="GO:0015031">
    <property type="term" value="P:protein transport"/>
    <property type="evidence" value="ECO:0007669"/>
    <property type="project" value="UniProtKB-KW"/>
</dbReference>
<evidence type="ECO:0000259" key="5">
    <source>
        <dbReference type="PROSITE" id="PS50219"/>
    </source>
</evidence>
<protein>
    <recommendedName>
        <fullName evidence="5">CNH domain-containing protein</fullName>
    </recommendedName>
</protein>
<dbReference type="Proteomes" id="UP000011014">
    <property type="component" value="Unassembled WGS sequence"/>
</dbReference>
<dbReference type="InterPro" id="IPR019452">
    <property type="entry name" value="VPS39/TGF_beta_rcpt-assoc_1"/>
</dbReference>
<evidence type="ECO:0000256" key="1">
    <source>
        <dbReference type="ARBA" id="ARBA00004496"/>
    </source>
</evidence>
<dbReference type="PROSITE" id="PS50219">
    <property type="entry name" value="CNH"/>
    <property type="match status" value="1"/>
</dbReference>
<feature type="domain" description="CNH" evidence="5">
    <location>
        <begin position="42"/>
        <end position="323"/>
    </location>
</feature>
<dbReference type="GO" id="GO:0005737">
    <property type="term" value="C:cytoplasm"/>
    <property type="evidence" value="ECO:0007669"/>
    <property type="project" value="UniProtKB-SubCell"/>
</dbReference>
<dbReference type="InterPro" id="IPR032914">
    <property type="entry name" value="Vam6/VPS39/TRAP1"/>
</dbReference>
<dbReference type="AlphaFoldDB" id="E4YYN6"/>
<comment type="subcellular location">
    <subcellularLocation>
        <location evidence="1">Cytoplasm</location>
    </subcellularLocation>
</comment>
<gene>
    <name evidence="6" type="ORF">GSOID_T00022581001</name>
</gene>
<feature type="non-terminal residue" evidence="6">
    <location>
        <position position="1"/>
    </location>
</feature>